<dbReference type="Gene3D" id="3.40.50.1010">
    <property type="entry name" value="5'-nuclease"/>
    <property type="match status" value="1"/>
</dbReference>
<evidence type="ECO:0000256" key="3">
    <source>
        <dbReference type="ARBA" id="ARBA00022723"/>
    </source>
</evidence>
<evidence type="ECO:0000259" key="6">
    <source>
        <dbReference type="Pfam" id="PF01850"/>
    </source>
</evidence>
<comment type="cofactor">
    <cofactor evidence="5">
        <name>Mg(2+)</name>
        <dbReference type="ChEBI" id="CHEBI:18420"/>
    </cofactor>
</comment>
<dbReference type="Proteomes" id="UP000603434">
    <property type="component" value="Unassembled WGS sequence"/>
</dbReference>
<comment type="function">
    <text evidence="5">Toxic component of a toxin-antitoxin (TA) system. An RNase.</text>
</comment>
<organism evidence="7 8">
    <name type="scientific">Candidatus Desulfatibia profunda</name>
    <dbReference type="NCBI Taxonomy" id="2841695"/>
    <lineage>
        <taxon>Bacteria</taxon>
        <taxon>Pseudomonadati</taxon>
        <taxon>Thermodesulfobacteriota</taxon>
        <taxon>Desulfobacteria</taxon>
        <taxon>Desulfobacterales</taxon>
        <taxon>Desulfobacterales incertae sedis</taxon>
        <taxon>Candidatus Desulfatibia</taxon>
    </lineage>
</organism>
<evidence type="ECO:0000256" key="1">
    <source>
        <dbReference type="ARBA" id="ARBA00022649"/>
    </source>
</evidence>
<keyword evidence="3 5" id="KW-0479">Metal-binding</keyword>
<feature type="binding site" evidence="5">
    <location>
        <position position="100"/>
    </location>
    <ligand>
        <name>Mg(2+)</name>
        <dbReference type="ChEBI" id="CHEBI:18420"/>
    </ligand>
</feature>
<evidence type="ECO:0000313" key="7">
    <source>
        <dbReference type="EMBL" id="MBC8359906.1"/>
    </source>
</evidence>
<keyword evidence="5" id="KW-0800">Toxin</keyword>
<dbReference type="HAMAP" id="MF_00265">
    <property type="entry name" value="VapC_Nob1"/>
    <property type="match status" value="1"/>
</dbReference>
<keyword evidence="1 5" id="KW-1277">Toxin-antitoxin system</keyword>
<evidence type="ECO:0000256" key="5">
    <source>
        <dbReference type="HAMAP-Rule" id="MF_00265"/>
    </source>
</evidence>
<dbReference type="InterPro" id="IPR029060">
    <property type="entry name" value="PIN-like_dom_sf"/>
</dbReference>
<dbReference type="PANTHER" id="PTHR39677:SF4">
    <property type="entry name" value="RIBONUCLEASE VAPC6"/>
    <property type="match status" value="1"/>
</dbReference>
<dbReference type="SUPFAM" id="SSF88723">
    <property type="entry name" value="PIN domain-like"/>
    <property type="match status" value="1"/>
</dbReference>
<name>A0A8J6NND8_9BACT</name>
<protein>
    <recommendedName>
        <fullName evidence="5">Ribonuclease VapC</fullName>
        <shortName evidence="5">RNase VapC</shortName>
        <ecNumber evidence="5">3.1.-.-</ecNumber>
    </recommendedName>
    <alternativeName>
        <fullName evidence="5">Toxin VapC</fullName>
    </alternativeName>
</protein>
<gene>
    <name evidence="5" type="primary">vapC</name>
    <name evidence="7" type="ORF">H8E23_00725</name>
</gene>
<proteinExistence type="inferred from homology"/>
<dbReference type="EMBL" id="JACNJH010000037">
    <property type="protein sequence ID" value="MBC8359906.1"/>
    <property type="molecule type" value="Genomic_DNA"/>
</dbReference>
<evidence type="ECO:0000313" key="8">
    <source>
        <dbReference type="Proteomes" id="UP000603434"/>
    </source>
</evidence>
<keyword evidence="2 5" id="KW-0540">Nuclease</keyword>
<evidence type="ECO:0000256" key="2">
    <source>
        <dbReference type="ARBA" id="ARBA00022722"/>
    </source>
</evidence>
<evidence type="ECO:0000256" key="4">
    <source>
        <dbReference type="ARBA" id="ARBA00022801"/>
    </source>
</evidence>
<dbReference type="GO" id="GO:0004540">
    <property type="term" value="F:RNA nuclease activity"/>
    <property type="evidence" value="ECO:0007669"/>
    <property type="project" value="InterPro"/>
</dbReference>
<dbReference type="PANTHER" id="PTHR39677">
    <property type="entry name" value="RIBONUCLEASE VAPC6"/>
    <property type="match status" value="1"/>
</dbReference>
<accession>A0A8J6NND8</accession>
<dbReference type="CDD" id="cd18689">
    <property type="entry name" value="PIN_VapC-like"/>
    <property type="match status" value="1"/>
</dbReference>
<comment type="similarity">
    <text evidence="5">Belongs to the PINc/VapC protein family.</text>
</comment>
<dbReference type="Pfam" id="PF01850">
    <property type="entry name" value="PIN"/>
    <property type="match status" value="1"/>
</dbReference>
<dbReference type="AlphaFoldDB" id="A0A8J6NND8"/>
<sequence length="134" mass="15275">MKSGYLFDSHALLAFFQNETGAKVVYGILQKSLEQKLDRLICVINLGEIIYMTKKHFGEEKKLEILGHIHQLAFKVLPVPNALVYQAAEIKAQYPLSYADCFVVACAQEQRATIVTGDPEFKNVEHLVHIEWIR</sequence>
<feature type="domain" description="PIN" evidence="6">
    <location>
        <begin position="5"/>
        <end position="126"/>
    </location>
</feature>
<dbReference type="GO" id="GO:0000287">
    <property type="term" value="F:magnesium ion binding"/>
    <property type="evidence" value="ECO:0007669"/>
    <property type="project" value="UniProtKB-UniRule"/>
</dbReference>
<reference evidence="7 8" key="1">
    <citation type="submission" date="2020-08" db="EMBL/GenBank/DDBJ databases">
        <title>Bridging the membrane lipid divide: bacteria of the FCB group superphylum have the potential to synthesize archaeal ether lipids.</title>
        <authorList>
            <person name="Villanueva L."/>
            <person name="Von Meijenfeldt F.A.B."/>
            <person name="Westbye A.B."/>
            <person name="Yadav S."/>
            <person name="Hopmans E.C."/>
            <person name="Dutilh B.E."/>
            <person name="Sinninghe Damste J.S."/>
        </authorList>
    </citation>
    <scope>NUCLEOTIDE SEQUENCE [LARGE SCALE GENOMIC DNA]</scope>
    <source>
        <strain evidence="7">NIOZ-UU30</strain>
    </source>
</reference>
<dbReference type="InterPro" id="IPR022907">
    <property type="entry name" value="VapC_family"/>
</dbReference>
<keyword evidence="4 5" id="KW-0378">Hydrolase</keyword>
<dbReference type="GO" id="GO:0016787">
    <property type="term" value="F:hydrolase activity"/>
    <property type="evidence" value="ECO:0007669"/>
    <property type="project" value="UniProtKB-KW"/>
</dbReference>
<keyword evidence="5" id="KW-0460">Magnesium</keyword>
<dbReference type="EC" id="3.1.-.-" evidence="5"/>
<comment type="caution">
    <text evidence="7">The sequence shown here is derived from an EMBL/GenBank/DDBJ whole genome shotgun (WGS) entry which is preliminary data.</text>
</comment>
<dbReference type="GO" id="GO:0090729">
    <property type="term" value="F:toxin activity"/>
    <property type="evidence" value="ECO:0007669"/>
    <property type="project" value="UniProtKB-KW"/>
</dbReference>
<dbReference type="InterPro" id="IPR002716">
    <property type="entry name" value="PIN_dom"/>
</dbReference>
<feature type="binding site" evidence="5">
    <location>
        <position position="8"/>
    </location>
    <ligand>
        <name>Mg(2+)</name>
        <dbReference type="ChEBI" id="CHEBI:18420"/>
    </ligand>
</feature>